<keyword evidence="2" id="KW-1185">Reference proteome</keyword>
<sequence>MEVIEAKPLDNTNFSYGFPIDDEKYGSLIKRENYISQIDNALNKHCELLFIEGDEDSGKTILNALYTKKHALNCISEGVISSLSRL</sequence>
<gene>
    <name evidence="1" type="ORF">SAMN05444483_105171</name>
</gene>
<dbReference type="AlphaFoldDB" id="A0A1M5HJ17"/>
<reference evidence="2" key="1">
    <citation type="submission" date="2016-11" db="EMBL/GenBank/DDBJ databases">
        <authorList>
            <person name="Varghese N."/>
            <person name="Submissions S."/>
        </authorList>
    </citation>
    <scope>NUCLEOTIDE SEQUENCE [LARGE SCALE GENOMIC DNA]</scope>
    <source>
        <strain evidence="2">DSM 24579</strain>
    </source>
</reference>
<dbReference type="Proteomes" id="UP000183945">
    <property type="component" value="Unassembled WGS sequence"/>
</dbReference>
<name>A0A1M5HJ17_SALEC</name>
<evidence type="ECO:0000313" key="2">
    <source>
        <dbReference type="Proteomes" id="UP000183945"/>
    </source>
</evidence>
<proteinExistence type="predicted"/>
<evidence type="ECO:0000313" key="1">
    <source>
        <dbReference type="EMBL" id="SHG15940.1"/>
    </source>
</evidence>
<dbReference type="EMBL" id="FQVT01000005">
    <property type="protein sequence ID" value="SHG15940.1"/>
    <property type="molecule type" value="Genomic_DNA"/>
</dbReference>
<dbReference type="RefSeq" id="WP_072879446.1">
    <property type="nucleotide sequence ID" value="NZ_FQVT01000005.1"/>
</dbReference>
<accession>A0A1M5HJ17</accession>
<protein>
    <submittedName>
        <fullName evidence="1">Uncharacterized protein</fullName>
    </submittedName>
</protein>
<dbReference type="OrthoDB" id="7055454at2"/>
<organism evidence="1 2">
    <name type="scientific">Salegentibacter echinorum</name>
    <dbReference type="NCBI Taxonomy" id="1073325"/>
    <lineage>
        <taxon>Bacteria</taxon>
        <taxon>Pseudomonadati</taxon>
        <taxon>Bacteroidota</taxon>
        <taxon>Flavobacteriia</taxon>
        <taxon>Flavobacteriales</taxon>
        <taxon>Flavobacteriaceae</taxon>
        <taxon>Salegentibacter</taxon>
    </lineage>
</organism>